<evidence type="ECO:0000313" key="2">
    <source>
        <dbReference type="Proteomes" id="UP001482620"/>
    </source>
</evidence>
<accession>A0ABV0TZ03</accession>
<organism evidence="1 2">
    <name type="scientific">Ilyodon furcidens</name>
    <name type="common">goldbreast splitfin</name>
    <dbReference type="NCBI Taxonomy" id="33524"/>
    <lineage>
        <taxon>Eukaryota</taxon>
        <taxon>Metazoa</taxon>
        <taxon>Chordata</taxon>
        <taxon>Craniata</taxon>
        <taxon>Vertebrata</taxon>
        <taxon>Euteleostomi</taxon>
        <taxon>Actinopterygii</taxon>
        <taxon>Neopterygii</taxon>
        <taxon>Teleostei</taxon>
        <taxon>Neoteleostei</taxon>
        <taxon>Acanthomorphata</taxon>
        <taxon>Ovalentaria</taxon>
        <taxon>Atherinomorphae</taxon>
        <taxon>Cyprinodontiformes</taxon>
        <taxon>Goodeidae</taxon>
        <taxon>Ilyodon</taxon>
    </lineage>
</organism>
<dbReference type="EMBL" id="JAHRIQ010049631">
    <property type="protein sequence ID" value="MEQ2237749.1"/>
    <property type="molecule type" value="Genomic_DNA"/>
</dbReference>
<name>A0ABV0TZ03_9TELE</name>
<proteinExistence type="predicted"/>
<evidence type="ECO:0000313" key="1">
    <source>
        <dbReference type="EMBL" id="MEQ2237749.1"/>
    </source>
</evidence>
<keyword evidence="2" id="KW-1185">Reference proteome</keyword>
<reference evidence="1 2" key="1">
    <citation type="submission" date="2021-06" db="EMBL/GenBank/DDBJ databases">
        <authorList>
            <person name="Palmer J.M."/>
        </authorList>
    </citation>
    <scope>NUCLEOTIDE SEQUENCE [LARGE SCALE GENOMIC DNA]</scope>
    <source>
        <strain evidence="2">if_2019</strain>
        <tissue evidence="1">Muscle</tissue>
    </source>
</reference>
<gene>
    <name evidence="1" type="ORF">ILYODFUR_026225</name>
</gene>
<protein>
    <submittedName>
        <fullName evidence="1">Uncharacterized protein</fullName>
    </submittedName>
</protein>
<sequence>MQGCRGAGAYLPQSFGEIQGTPWTGHQSITELCTFTPTGILCLFSIHGSSTTGLHSNRSRSTPHESCCVSIDLLTAVKPRHQPSTSCVVPQLTLTCLMAQCEPTKHEISFKYKHANKHSLLHIMSSKGDFEPLPWLAV</sequence>
<comment type="caution">
    <text evidence="1">The sequence shown here is derived from an EMBL/GenBank/DDBJ whole genome shotgun (WGS) entry which is preliminary data.</text>
</comment>
<dbReference type="Proteomes" id="UP001482620">
    <property type="component" value="Unassembled WGS sequence"/>
</dbReference>